<evidence type="ECO:0000256" key="6">
    <source>
        <dbReference type="ARBA" id="ARBA00023136"/>
    </source>
</evidence>
<feature type="disulfide bond" evidence="8">
    <location>
        <begin position="739"/>
        <end position="754"/>
    </location>
</feature>
<feature type="disulfide bond" evidence="8">
    <location>
        <begin position="833"/>
        <end position="848"/>
    </location>
</feature>
<dbReference type="SUPFAM" id="SSF57424">
    <property type="entry name" value="LDL receptor-like module"/>
    <property type="match status" value="9"/>
</dbReference>
<feature type="disulfide bond" evidence="8">
    <location>
        <begin position="657"/>
        <end position="672"/>
    </location>
</feature>
<feature type="disulfide bond" evidence="8">
    <location>
        <begin position="95"/>
        <end position="113"/>
    </location>
</feature>
<dbReference type="OrthoDB" id="2019384at2759"/>
<keyword evidence="10" id="KW-0732">Signal</keyword>
<evidence type="ECO:0000313" key="12">
    <source>
        <dbReference type="RefSeq" id="XP_018015856.2"/>
    </source>
</evidence>
<dbReference type="InterPro" id="IPR016186">
    <property type="entry name" value="C-type_lectin-like/link_sf"/>
</dbReference>
<dbReference type="CDD" id="cd00112">
    <property type="entry name" value="LDLa"/>
    <property type="match status" value="9"/>
</dbReference>
<keyword evidence="11" id="KW-1185">Reference proteome</keyword>
<evidence type="ECO:0000313" key="11">
    <source>
        <dbReference type="Proteomes" id="UP000694843"/>
    </source>
</evidence>
<dbReference type="InterPro" id="IPR023415">
    <property type="entry name" value="LDLR_class-A_CS"/>
</dbReference>
<dbReference type="GO" id="GO:0005886">
    <property type="term" value="C:plasma membrane"/>
    <property type="evidence" value="ECO:0007669"/>
    <property type="project" value="TreeGrafter"/>
</dbReference>
<dbReference type="Gene3D" id="4.10.400.10">
    <property type="entry name" value="Low-density Lipoprotein Receptor"/>
    <property type="match status" value="9"/>
</dbReference>
<keyword evidence="3" id="KW-0812">Transmembrane</keyword>
<feature type="compositionally biased region" description="Low complexity" evidence="9">
    <location>
        <begin position="415"/>
        <end position="451"/>
    </location>
</feature>
<feature type="disulfide bond" evidence="8">
    <location>
        <begin position="645"/>
        <end position="663"/>
    </location>
</feature>
<feature type="compositionally biased region" description="Low complexity" evidence="9">
    <location>
        <begin position="124"/>
        <end position="161"/>
    </location>
</feature>
<dbReference type="PRINTS" id="PR00261">
    <property type="entry name" value="LDLRECEPTOR"/>
</dbReference>
<proteinExistence type="predicted"/>
<keyword evidence="6" id="KW-0472">Membrane</keyword>
<feature type="signal peptide" evidence="10">
    <location>
        <begin position="1"/>
        <end position="21"/>
    </location>
</feature>
<evidence type="ECO:0000256" key="9">
    <source>
        <dbReference type="SAM" id="MobiDB-lite"/>
    </source>
</evidence>
<keyword evidence="5" id="KW-1133">Transmembrane helix</keyword>
<dbReference type="Pfam" id="PF00057">
    <property type="entry name" value="Ldl_recept_a"/>
    <property type="match status" value="9"/>
</dbReference>
<dbReference type="PROSITE" id="PS50068">
    <property type="entry name" value="LDLRA_2"/>
    <property type="match status" value="9"/>
</dbReference>
<dbReference type="InterPro" id="IPR036055">
    <property type="entry name" value="LDL_receptor-like_sf"/>
</dbReference>
<evidence type="ECO:0000256" key="10">
    <source>
        <dbReference type="SAM" id="SignalP"/>
    </source>
</evidence>
<keyword evidence="4" id="KW-0677">Repeat</keyword>
<feature type="disulfide bond" evidence="8">
    <location>
        <begin position="821"/>
        <end position="839"/>
    </location>
</feature>
<dbReference type="GeneID" id="108672664"/>
<feature type="disulfide bond" evidence="8">
    <location>
        <begin position="680"/>
        <end position="698"/>
    </location>
</feature>
<evidence type="ECO:0000256" key="8">
    <source>
        <dbReference type="PROSITE-ProRule" id="PRU00124"/>
    </source>
</evidence>
<evidence type="ECO:0000256" key="4">
    <source>
        <dbReference type="ARBA" id="ARBA00022737"/>
    </source>
</evidence>
<evidence type="ECO:0000256" key="2">
    <source>
        <dbReference type="ARBA" id="ARBA00004308"/>
    </source>
</evidence>
<feature type="disulfide bond" evidence="8">
    <location>
        <begin position="362"/>
        <end position="377"/>
    </location>
</feature>
<dbReference type="KEGG" id="hazt:108672664"/>
<feature type="disulfide bond" evidence="8">
    <location>
        <begin position="774"/>
        <end position="792"/>
    </location>
</feature>
<dbReference type="Proteomes" id="UP000694843">
    <property type="component" value="Unplaced"/>
</dbReference>
<dbReference type="GO" id="GO:0016192">
    <property type="term" value="P:vesicle-mediated transport"/>
    <property type="evidence" value="ECO:0007669"/>
    <property type="project" value="UniProtKB-ARBA"/>
</dbReference>
<dbReference type="Gene3D" id="3.10.100.10">
    <property type="entry name" value="Mannose-Binding Protein A, subunit A"/>
    <property type="match status" value="3"/>
</dbReference>
<feature type="disulfide bond" evidence="8">
    <location>
        <begin position="786"/>
        <end position="801"/>
    </location>
</feature>
<feature type="region of interest" description="Disordered" evidence="9">
    <location>
        <begin position="859"/>
        <end position="893"/>
    </location>
</feature>
<name>A0A8B7NS24_HYAAZ</name>
<feature type="disulfide bond" evidence="8">
    <location>
        <begin position="48"/>
        <end position="63"/>
    </location>
</feature>
<accession>A0A8B7NS24</accession>
<dbReference type="SUPFAM" id="SSF56436">
    <property type="entry name" value="C-type lectin-like"/>
    <property type="match status" value="3"/>
</dbReference>
<feature type="disulfide bond" evidence="8">
    <location>
        <begin position="88"/>
        <end position="100"/>
    </location>
</feature>
<feature type="region of interest" description="Disordered" evidence="9">
    <location>
        <begin position="412"/>
        <end position="451"/>
    </location>
</feature>
<evidence type="ECO:0000256" key="7">
    <source>
        <dbReference type="ARBA" id="ARBA00023157"/>
    </source>
</evidence>
<gene>
    <name evidence="12" type="primary">LOC108672664</name>
</gene>
<feature type="disulfide bond" evidence="8">
    <location>
        <begin position="385"/>
        <end position="403"/>
    </location>
</feature>
<feature type="chain" id="PRO_5037517330" evidence="10">
    <location>
        <begin position="22"/>
        <end position="1048"/>
    </location>
</feature>
<comment type="subcellular location">
    <subcellularLocation>
        <location evidence="2">Endomembrane system</location>
    </subcellularLocation>
    <subcellularLocation>
        <location evidence="1">Membrane</location>
        <topology evidence="1">Single-pass membrane protein</topology>
    </subcellularLocation>
</comment>
<evidence type="ECO:0000256" key="1">
    <source>
        <dbReference type="ARBA" id="ARBA00004167"/>
    </source>
</evidence>
<dbReference type="PROSITE" id="PS01209">
    <property type="entry name" value="LDLRA_1"/>
    <property type="match status" value="5"/>
</dbReference>
<evidence type="ECO:0000256" key="5">
    <source>
        <dbReference type="ARBA" id="ARBA00022989"/>
    </source>
</evidence>
<dbReference type="InterPro" id="IPR002172">
    <property type="entry name" value="LDrepeatLR_classA_rpt"/>
</dbReference>
<dbReference type="InterPro" id="IPR050685">
    <property type="entry name" value="LDLR"/>
</dbReference>
<dbReference type="RefSeq" id="XP_018015856.2">
    <property type="nucleotide sequence ID" value="XM_018160367.2"/>
</dbReference>
<keyword evidence="7 8" id="KW-1015">Disulfide bond</keyword>
<feature type="region of interest" description="Disordered" evidence="9">
    <location>
        <begin position="118"/>
        <end position="161"/>
    </location>
</feature>
<feature type="disulfide bond" evidence="8">
    <location>
        <begin position="638"/>
        <end position="650"/>
    </location>
</feature>
<evidence type="ECO:0000256" key="3">
    <source>
        <dbReference type="ARBA" id="ARBA00022692"/>
    </source>
</evidence>
<feature type="disulfide bond" evidence="8">
    <location>
        <begin position="36"/>
        <end position="54"/>
    </location>
</feature>
<dbReference type="InterPro" id="IPR016187">
    <property type="entry name" value="CTDL_fold"/>
</dbReference>
<feature type="disulfide bond" evidence="8">
    <location>
        <begin position="692"/>
        <end position="707"/>
    </location>
</feature>
<sequence>MAENSIAKLLLLLTATAAAAGNSRRFADGCTSGYQCQDGECIPSSWRCDGYPDCSNGEDEDNCPSTTSNTATTTSNTATTTTATTSLCGAYSFECWNGICIPGPWECDGYEDCPNGEDERNCGSTTTTPDTTITSTTTTSTTTSSTSASTPTPTETTTRPTGVCSLPYDRVGDKCIVVELFNEGTHDEMQYECSRLGGSMLEFGDANDFWTILRYLEQQGLTQHDYWVGAELEAGSTTAHWLNAGTPVPSGTPLWAINRNSSSLAYEQEPAVSGSLRRVYMRAHRKLLLAAAPPDQLMMGTICEAPLKMAGSSLVKLLLLLTAAAAAARNSSSFASPKTGIICLVGQYECDDGTCISNVWVCDGWEDCANGEDEANCDCPNGFQCSDGFCIPIRWVCDGYDDCKPFGEDEAHCDSTTTPDTTITSTTTTSTTTSSTSASTPTPTETTTRPTGVCSLPYDRVGDKCIVVELFNEGTHDEMQYECSRLGGSMLEFEDPNDFWTILRYLEQQGLTQHDYWVGAELEAGSTTAHWLNAGTPVPSGTPLWAINRNSSSLAYEPVRVHRQEPAVSGSLRRVYMRAHRNLLLAAAPPDQLMMGTICEAPLKMAGSSLAKLLLLLTAAAAAARNSSSFTHPKTGDCPPGSYQCLNGKCIVNSWVCDGSKDCNSGEDEINCSCTSGYLCQDGICLPNNWECDGYPDCTNGEDEGNCDASTTTQSTTTSTCTSGYLCQDGLCLPSRWECDGYPDCTNGEDEEKCYTSTTTPPTTTSSCTSGYACPDGLCLPSRWVCDGYEDCSNGEDEGNCVASTTTPSTTTSSCTSGYECRSGLCIPSSWKCDGYEDCPSGEDELNCATTTTTSTTTASTTTASTTTASTTTASTTTASTTTTSKTTASTPTTTQPIGKCSLPFDRVGEKCIVVELFNKGTHDEMQYVCRRLGSSMLEFEDANDFWTILRYLEQQGLTRHDYWVGAELEAGSTTAHWLNAGTPVPSGTPLWAINLNTTRLAYEQEPAATGSLQRVYMRTHRKLLLAASPPNQLIIGTICETPLSQMA</sequence>
<comment type="caution">
    <text evidence="8">Lacks conserved residue(s) required for the propagation of feature annotation.</text>
</comment>
<feature type="disulfide bond" evidence="8">
    <location>
        <begin position="107"/>
        <end position="122"/>
    </location>
</feature>
<dbReference type="PANTHER" id="PTHR24270:SF62">
    <property type="entry name" value="LOW-DENSITY LIPOPROTEIN RECEPTOR-RELATED PROTEIN 2"/>
    <property type="match status" value="1"/>
</dbReference>
<reference evidence="12" key="1">
    <citation type="submission" date="2025-08" db="UniProtKB">
        <authorList>
            <consortium name="RefSeq"/>
        </authorList>
    </citation>
    <scope>IDENTIFICATION</scope>
    <source>
        <tissue evidence="12">Whole organism</tissue>
    </source>
</reference>
<dbReference type="GO" id="GO:0012505">
    <property type="term" value="C:endomembrane system"/>
    <property type="evidence" value="ECO:0007669"/>
    <property type="project" value="UniProtKB-SubCell"/>
</dbReference>
<organism evidence="11 12">
    <name type="scientific">Hyalella azteca</name>
    <name type="common">Amphipod</name>
    <dbReference type="NCBI Taxonomy" id="294128"/>
    <lineage>
        <taxon>Eukaryota</taxon>
        <taxon>Metazoa</taxon>
        <taxon>Ecdysozoa</taxon>
        <taxon>Arthropoda</taxon>
        <taxon>Crustacea</taxon>
        <taxon>Multicrustacea</taxon>
        <taxon>Malacostraca</taxon>
        <taxon>Eumalacostraca</taxon>
        <taxon>Peracarida</taxon>
        <taxon>Amphipoda</taxon>
        <taxon>Senticaudata</taxon>
        <taxon>Talitrida</taxon>
        <taxon>Talitroidea</taxon>
        <taxon>Hyalellidae</taxon>
        <taxon>Hyalella</taxon>
    </lineage>
</organism>
<feature type="disulfide bond" evidence="8">
    <location>
        <begin position="343"/>
        <end position="355"/>
    </location>
</feature>
<protein>
    <submittedName>
        <fullName evidence="12">Uncharacterized protein LOC108672664</fullName>
    </submittedName>
</protein>
<dbReference type="SMART" id="SM00192">
    <property type="entry name" value="LDLa"/>
    <property type="match status" value="9"/>
</dbReference>
<feature type="disulfide bond" evidence="8">
    <location>
        <begin position="350"/>
        <end position="368"/>
    </location>
</feature>
<feature type="disulfide bond" evidence="8">
    <location>
        <begin position="727"/>
        <end position="745"/>
    </location>
</feature>
<dbReference type="PANTHER" id="PTHR24270">
    <property type="entry name" value="LOW-DENSITY LIPOPROTEIN RECEPTOR-RELATED"/>
    <property type="match status" value="1"/>
</dbReference>
<dbReference type="AlphaFoldDB" id="A0A8B7NS24"/>